<evidence type="ECO:0000313" key="2">
    <source>
        <dbReference type="EMBL" id="KAF9028740.1"/>
    </source>
</evidence>
<dbReference type="AlphaFoldDB" id="A0A9P5P5J9"/>
<feature type="chain" id="PRO_5040163603" evidence="1">
    <location>
        <begin position="19"/>
        <end position="78"/>
    </location>
</feature>
<keyword evidence="3" id="KW-1185">Reference proteome</keyword>
<keyword evidence="1" id="KW-0732">Signal</keyword>
<proteinExistence type="predicted"/>
<evidence type="ECO:0000313" key="3">
    <source>
        <dbReference type="Proteomes" id="UP000772434"/>
    </source>
</evidence>
<feature type="signal peptide" evidence="1">
    <location>
        <begin position="1"/>
        <end position="18"/>
    </location>
</feature>
<dbReference type="OrthoDB" id="3052710at2759"/>
<sequence>MLFKNTFINLVVAALAVAGPPNLSRQEPVTDLVTFCFSEGDCFQGGVDPDVGCVDLPEFSEPVETASLSSTGVECLLS</sequence>
<name>A0A9P5P5J9_9AGAR</name>
<dbReference type="EMBL" id="JADNRY010000727">
    <property type="protein sequence ID" value="KAF9028740.1"/>
    <property type="molecule type" value="Genomic_DNA"/>
</dbReference>
<feature type="non-terminal residue" evidence="2">
    <location>
        <position position="78"/>
    </location>
</feature>
<gene>
    <name evidence="2" type="ORF">BDP27DRAFT_1456248</name>
</gene>
<organism evidence="2 3">
    <name type="scientific">Rhodocollybia butyracea</name>
    <dbReference type="NCBI Taxonomy" id="206335"/>
    <lineage>
        <taxon>Eukaryota</taxon>
        <taxon>Fungi</taxon>
        <taxon>Dikarya</taxon>
        <taxon>Basidiomycota</taxon>
        <taxon>Agaricomycotina</taxon>
        <taxon>Agaricomycetes</taxon>
        <taxon>Agaricomycetidae</taxon>
        <taxon>Agaricales</taxon>
        <taxon>Marasmiineae</taxon>
        <taxon>Omphalotaceae</taxon>
        <taxon>Rhodocollybia</taxon>
    </lineage>
</organism>
<dbReference type="Proteomes" id="UP000772434">
    <property type="component" value="Unassembled WGS sequence"/>
</dbReference>
<comment type="caution">
    <text evidence="2">The sequence shown here is derived from an EMBL/GenBank/DDBJ whole genome shotgun (WGS) entry which is preliminary data.</text>
</comment>
<accession>A0A9P5P5J9</accession>
<evidence type="ECO:0000256" key="1">
    <source>
        <dbReference type="SAM" id="SignalP"/>
    </source>
</evidence>
<protein>
    <submittedName>
        <fullName evidence="2">Uncharacterized protein</fullName>
    </submittedName>
</protein>
<reference evidence="2" key="1">
    <citation type="submission" date="2020-11" db="EMBL/GenBank/DDBJ databases">
        <authorList>
            <consortium name="DOE Joint Genome Institute"/>
            <person name="Ahrendt S."/>
            <person name="Riley R."/>
            <person name="Andreopoulos W."/>
            <person name="Labutti K."/>
            <person name="Pangilinan J."/>
            <person name="Ruiz-Duenas F.J."/>
            <person name="Barrasa J.M."/>
            <person name="Sanchez-Garcia M."/>
            <person name="Camarero S."/>
            <person name="Miyauchi S."/>
            <person name="Serrano A."/>
            <person name="Linde D."/>
            <person name="Babiker R."/>
            <person name="Drula E."/>
            <person name="Ayuso-Fernandez I."/>
            <person name="Pacheco R."/>
            <person name="Padilla G."/>
            <person name="Ferreira P."/>
            <person name="Barriuso J."/>
            <person name="Kellner H."/>
            <person name="Castanera R."/>
            <person name="Alfaro M."/>
            <person name="Ramirez L."/>
            <person name="Pisabarro A.G."/>
            <person name="Kuo A."/>
            <person name="Tritt A."/>
            <person name="Lipzen A."/>
            <person name="He G."/>
            <person name="Yan M."/>
            <person name="Ng V."/>
            <person name="Cullen D."/>
            <person name="Martin F."/>
            <person name="Rosso M.-N."/>
            <person name="Henrissat B."/>
            <person name="Hibbett D."/>
            <person name="Martinez A.T."/>
            <person name="Grigoriev I.V."/>
        </authorList>
    </citation>
    <scope>NUCLEOTIDE SEQUENCE</scope>
    <source>
        <strain evidence="2">AH 40177</strain>
    </source>
</reference>